<name>A0A194UQ51_CYTMA</name>
<feature type="compositionally biased region" description="Basic and acidic residues" evidence="1">
    <location>
        <begin position="87"/>
        <end position="112"/>
    </location>
</feature>
<dbReference type="Proteomes" id="UP000078576">
    <property type="component" value="Unassembled WGS sequence"/>
</dbReference>
<feature type="region of interest" description="Disordered" evidence="1">
    <location>
        <begin position="74"/>
        <end position="131"/>
    </location>
</feature>
<protein>
    <submittedName>
        <fullName evidence="2">Uncharacterized protein</fullName>
    </submittedName>
</protein>
<evidence type="ECO:0000313" key="3">
    <source>
        <dbReference type="Proteomes" id="UP000078576"/>
    </source>
</evidence>
<keyword evidence="3" id="KW-1185">Reference proteome</keyword>
<organism evidence="2 3">
    <name type="scientific">Cytospora mali</name>
    <name type="common">Apple Valsa canker fungus</name>
    <name type="synonym">Valsa mali</name>
    <dbReference type="NCBI Taxonomy" id="578113"/>
    <lineage>
        <taxon>Eukaryota</taxon>
        <taxon>Fungi</taxon>
        <taxon>Dikarya</taxon>
        <taxon>Ascomycota</taxon>
        <taxon>Pezizomycotina</taxon>
        <taxon>Sordariomycetes</taxon>
        <taxon>Sordariomycetidae</taxon>
        <taxon>Diaporthales</taxon>
        <taxon>Cytosporaceae</taxon>
        <taxon>Cytospora</taxon>
    </lineage>
</organism>
<feature type="compositionally biased region" description="Pro residues" evidence="1">
    <location>
        <begin position="118"/>
        <end position="129"/>
    </location>
</feature>
<evidence type="ECO:0000256" key="1">
    <source>
        <dbReference type="SAM" id="MobiDB-lite"/>
    </source>
</evidence>
<accession>A0A194UQ51</accession>
<dbReference type="EMBL" id="KN714670">
    <property type="protein sequence ID" value="KUI53800.1"/>
    <property type="molecule type" value="Genomic_DNA"/>
</dbReference>
<dbReference type="STRING" id="694573.A0A194UQ51"/>
<evidence type="ECO:0000313" key="2">
    <source>
        <dbReference type="EMBL" id="KUI53800.1"/>
    </source>
</evidence>
<gene>
    <name evidence="2" type="ORF">VP1G_01137</name>
</gene>
<sequence>MSNGQSSDPQQLQFPEEQETQILEWVSEEHFSGTVVRKDLINWFAERVHHRDGTGHVITSDFANEFLNRQPDFAEGLIDPSLPGRHGPNDKKEPSKLASDRLRERRRQDRMRAMFGDNPPPPSRQPAPFPEGEIIYHCGDRYVIRHGNNITKVTTFEYSLGSNDI</sequence>
<dbReference type="AlphaFoldDB" id="A0A194UQ51"/>
<proteinExistence type="predicted"/>
<reference evidence="3" key="1">
    <citation type="submission" date="2014-12" db="EMBL/GenBank/DDBJ databases">
        <title>Genome Sequence of Valsa Canker Pathogens Uncovers a Specific Adaption of Colonization on Woody Bark.</title>
        <authorList>
            <person name="Yin Z."/>
            <person name="Liu H."/>
            <person name="Gao X."/>
            <person name="Li Z."/>
            <person name="Song N."/>
            <person name="Ke X."/>
            <person name="Dai Q."/>
            <person name="Wu Y."/>
            <person name="Sun Y."/>
            <person name="Xu J.-R."/>
            <person name="Kang Z.K."/>
            <person name="Wang L."/>
            <person name="Huang L."/>
        </authorList>
    </citation>
    <scope>NUCLEOTIDE SEQUENCE [LARGE SCALE GENOMIC DNA]</scope>
    <source>
        <strain evidence="3">SXYL134</strain>
    </source>
</reference>